<feature type="domain" description="UDP-glucose/GDP-mannose dehydrogenase C-terminal" evidence="13">
    <location>
        <begin position="302"/>
        <end position="389"/>
    </location>
</feature>
<dbReference type="GO" id="GO:0051287">
    <property type="term" value="F:NAD binding"/>
    <property type="evidence" value="ECO:0007669"/>
    <property type="project" value="InterPro"/>
</dbReference>
<evidence type="ECO:0000256" key="6">
    <source>
        <dbReference type="ARBA" id="ARBA00023002"/>
    </source>
</evidence>
<reference evidence="14 15" key="1">
    <citation type="submission" date="2015-01" db="EMBL/GenBank/DDBJ databases">
        <title>Lactococcus lactis subsp.lactis JCM 5805 whole genome shotgun sequence.</title>
        <authorList>
            <person name="Fujii T."/>
            <person name="Tomita Y."/>
            <person name="Ikushima S."/>
            <person name="Fujiwara D."/>
        </authorList>
    </citation>
    <scope>NUCLEOTIDE SEQUENCE [LARGE SCALE GENOMIC DNA]</scope>
    <source>
        <strain evidence="14 15">JCM 5805</strain>
    </source>
</reference>
<sequence length="390" mass="44331">MLMKIAVIGAGYVGLTVGVLLSQFNEVTLVDIDNKKIDMINRKISPILDVEVSIFLKCKKLNLKATTNKEEAIRFSEYVVIATPTCYDVEKKKFDTSSVDEIVEYVQQSKPEAVIIIKSTVPVGYTSLLCEKFDTDKILFSPEFLREGKGLIDNLYPTRVVVGGTSLYAEKFAKLMCNGAIREDIPVFLTNQNEAESIKLFANAYLALRVAFFNELDTFTEIKEMDTKKIIEGICSDPRIGKNYNNPSFGYGGYCLPKDTKQLLADYDYIPENIIQSIVSSNTTRKHHIVSMIMKKRPKVVGVYRLVMKKSSDNFRESSIQDVMFELASLGVRVIIFEPILKEKTFQDIQVYSDFDQFKDKADVIIANRFSRQLLSVQEKVYTRDVYGED</sequence>
<dbReference type="EMBL" id="BBSI01000022">
    <property type="protein sequence ID" value="GAM80314.1"/>
    <property type="molecule type" value="Genomic_DNA"/>
</dbReference>
<evidence type="ECO:0000256" key="3">
    <source>
        <dbReference type="ARBA" id="ARBA00012954"/>
    </source>
</evidence>
<dbReference type="PIRSF" id="PIRSF500134">
    <property type="entry name" value="UDPglc_DH_bac"/>
    <property type="match status" value="1"/>
</dbReference>
<dbReference type="UniPathway" id="UPA00038">
    <property type="reaction ID" value="UER00491"/>
</dbReference>
<evidence type="ECO:0000256" key="1">
    <source>
        <dbReference type="ARBA" id="ARBA00004701"/>
    </source>
</evidence>
<dbReference type="SUPFAM" id="SSF51735">
    <property type="entry name" value="NAD(P)-binding Rossmann-fold domains"/>
    <property type="match status" value="1"/>
</dbReference>
<evidence type="ECO:0000256" key="4">
    <source>
        <dbReference type="ARBA" id="ARBA00015132"/>
    </source>
</evidence>
<dbReference type="EC" id="1.1.1.22" evidence="3 9"/>
<keyword evidence="5" id="KW-0972">Capsule biogenesis/degradation</keyword>
<feature type="binding site" evidence="11">
    <location>
        <position position="252"/>
    </location>
    <ligand>
        <name>substrate</name>
    </ligand>
</feature>
<dbReference type="AlphaFoldDB" id="A0A0B8R242"/>
<feature type="binding site" evidence="11">
    <location>
        <position position="199"/>
    </location>
    <ligand>
        <name>substrate</name>
    </ligand>
</feature>
<evidence type="ECO:0000256" key="7">
    <source>
        <dbReference type="ARBA" id="ARBA00023027"/>
    </source>
</evidence>
<feature type="binding site" evidence="12">
    <location>
        <position position="120"/>
    </location>
    <ligand>
        <name>NAD(+)</name>
        <dbReference type="ChEBI" id="CHEBI:57540"/>
    </ligand>
</feature>
<keyword evidence="7 9" id="KW-0520">NAD</keyword>
<dbReference type="Pfam" id="PF03721">
    <property type="entry name" value="UDPG_MGDP_dh_N"/>
    <property type="match status" value="1"/>
</dbReference>
<dbReference type="Gene3D" id="3.40.50.720">
    <property type="entry name" value="NAD(P)-binding Rossmann-like Domain"/>
    <property type="match status" value="2"/>
</dbReference>
<dbReference type="InterPro" id="IPR008927">
    <property type="entry name" value="6-PGluconate_DH-like_C_sf"/>
</dbReference>
<feature type="binding site" evidence="12">
    <location>
        <position position="31"/>
    </location>
    <ligand>
        <name>NAD(+)</name>
        <dbReference type="ChEBI" id="CHEBI:57540"/>
    </ligand>
</feature>
<dbReference type="PANTHER" id="PTHR43750">
    <property type="entry name" value="UDP-GLUCOSE 6-DEHYDROGENASE TUAD"/>
    <property type="match status" value="1"/>
</dbReference>
<dbReference type="InterPro" id="IPR013328">
    <property type="entry name" value="6PGD_dom2"/>
</dbReference>
<dbReference type="PANTHER" id="PTHR43750:SF2">
    <property type="entry name" value="UDP-GLUCOSE 6-DEHYDROGENASE"/>
    <property type="match status" value="1"/>
</dbReference>
<evidence type="ECO:0000313" key="15">
    <source>
        <dbReference type="Proteomes" id="UP000031847"/>
    </source>
</evidence>
<comment type="caution">
    <text evidence="14">The sequence shown here is derived from an EMBL/GenBank/DDBJ whole genome shotgun (WGS) entry which is preliminary data.</text>
</comment>
<dbReference type="InterPro" id="IPR028357">
    <property type="entry name" value="UDPglc_DH_bac"/>
</dbReference>
<proteinExistence type="inferred from homology"/>
<evidence type="ECO:0000256" key="8">
    <source>
        <dbReference type="ARBA" id="ARBA00047473"/>
    </source>
</evidence>
<dbReference type="NCBIfam" id="TIGR03026">
    <property type="entry name" value="NDP-sugDHase"/>
    <property type="match status" value="1"/>
</dbReference>
<dbReference type="InterPro" id="IPR014027">
    <property type="entry name" value="UDP-Glc/GDP-Man_DH_C"/>
</dbReference>
<dbReference type="GO" id="GO:0003979">
    <property type="term" value="F:UDP-glucose 6-dehydrogenase activity"/>
    <property type="evidence" value="ECO:0007669"/>
    <property type="project" value="UniProtKB-EC"/>
</dbReference>
<dbReference type="GO" id="GO:0000271">
    <property type="term" value="P:polysaccharide biosynthetic process"/>
    <property type="evidence" value="ECO:0007669"/>
    <property type="project" value="InterPro"/>
</dbReference>
<comment type="similarity">
    <text evidence="2 9">Belongs to the UDP-glucose/GDP-mannose dehydrogenase family.</text>
</comment>
<gene>
    <name evidence="14" type="ORF">JCM5805K_1425</name>
</gene>
<evidence type="ECO:0000256" key="11">
    <source>
        <dbReference type="PIRSR" id="PIRSR500134-2"/>
    </source>
</evidence>
<feature type="active site" description="Nucleophile" evidence="10">
    <location>
        <position position="255"/>
    </location>
</feature>
<feature type="binding site" evidence="12">
    <location>
        <position position="36"/>
    </location>
    <ligand>
        <name>NAD(+)</name>
        <dbReference type="ChEBI" id="CHEBI:57540"/>
    </ligand>
</feature>
<dbReference type="InterPro" id="IPR036291">
    <property type="entry name" value="NAD(P)-bd_dom_sf"/>
</dbReference>
<evidence type="ECO:0000256" key="12">
    <source>
        <dbReference type="PIRSR" id="PIRSR500134-3"/>
    </source>
</evidence>
<dbReference type="Proteomes" id="UP000031847">
    <property type="component" value="Unassembled WGS sequence"/>
</dbReference>
<dbReference type="InterPro" id="IPR017476">
    <property type="entry name" value="UDP-Glc/GDP-Man"/>
</dbReference>
<feature type="binding site" evidence="11">
    <location>
        <begin position="244"/>
        <end position="248"/>
    </location>
    <ligand>
        <name>substrate</name>
    </ligand>
</feature>
<evidence type="ECO:0000259" key="13">
    <source>
        <dbReference type="SMART" id="SM00984"/>
    </source>
</evidence>
<feature type="binding site" evidence="11">
    <location>
        <position position="309"/>
    </location>
    <ligand>
        <name>substrate</name>
    </ligand>
</feature>
<feature type="binding site" evidence="12">
    <location>
        <position position="316"/>
    </location>
    <ligand>
        <name>NAD(+)</name>
        <dbReference type="ChEBI" id="CHEBI:57540"/>
    </ligand>
</feature>
<organism evidence="14 15">
    <name type="scientific">Lactococcus lactis subsp. lactis</name>
    <name type="common">Streptococcus lactis</name>
    <dbReference type="NCBI Taxonomy" id="1360"/>
    <lineage>
        <taxon>Bacteria</taxon>
        <taxon>Bacillati</taxon>
        <taxon>Bacillota</taxon>
        <taxon>Bacilli</taxon>
        <taxon>Lactobacillales</taxon>
        <taxon>Streptococcaceae</taxon>
        <taxon>Lactococcus</taxon>
    </lineage>
</organism>
<accession>A0A0B8R242</accession>
<evidence type="ECO:0000256" key="9">
    <source>
        <dbReference type="PIRNR" id="PIRNR000124"/>
    </source>
</evidence>
<dbReference type="Gene3D" id="1.10.1040.10">
    <property type="entry name" value="N-(1-d-carboxylethyl)-l-norvaline Dehydrogenase, domain 2"/>
    <property type="match status" value="1"/>
</dbReference>
<evidence type="ECO:0000256" key="5">
    <source>
        <dbReference type="ARBA" id="ARBA00022903"/>
    </source>
</evidence>
<name>A0A0B8R242_LACLL</name>
<dbReference type="SUPFAM" id="SSF52413">
    <property type="entry name" value="UDP-glucose/GDP-mannose dehydrogenase C-terminal domain"/>
    <property type="match status" value="1"/>
</dbReference>
<feature type="binding site" evidence="12">
    <location>
        <position position="258"/>
    </location>
    <ligand>
        <name>NAD(+)</name>
        <dbReference type="ChEBI" id="CHEBI:57540"/>
    </ligand>
</feature>
<feature type="binding site" evidence="11">
    <location>
        <begin position="144"/>
        <end position="147"/>
    </location>
    <ligand>
        <name>substrate</name>
    </ligand>
</feature>
<evidence type="ECO:0000256" key="10">
    <source>
        <dbReference type="PIRSR" id="PIRSR500134-1"/>
    </source>
</evidence>
<comment type="catalytic activity">
    <reaction evidence="8 9">
        <text>UDP-alpha-D-glucose + 2 NAD(+) + H2O = UDP-alpha-D-glucuronate + 2 NADH + 3 H(+)</text>
        <dbReference type="Rhea" id="RHEA:23596"/>
        <dbReference type="ChEBI" id="CHEBI:15377"/>
        <dbReference type="ChEBI" id="CHEBI:15378"/>
        <dbReference type="ChEBI" id="CHEBI:57540"/>
        <dbReference type="ChEBI" id="CHEBI:57945"/>
        <dbReference type="ChEBI" id="CHEBI:58052"/>
        <dbReference type="ChEBI" id="CHEBI:58885"/>
        <dbReference type="EC" id="1.1.1.22"/>
    </reaction>
</comment>
<protein>
    <recommendedName>
        <fullName evidence="4 9">UDP-glucose 6-dehydrogenase</fullName>
        <ecNumber evidence="3 9">1.1.1.22</ecNumber>
    </recommendedName>
</protein>
<feature type="binding site" evidence="12">
    <location>
        <position position="85"/>
    </location>
    <ligand>
        <name>NAD(+)</name>
        <dbReference type="ChEBI" id="CHEBI:57540"/>
    </ligand>
</feature>
<dbReference type="InterPro" id="IPR036220">
    <property type="entry name" value="UDP-Glc/GDP-Man_DH_C_sf"/>
</dbReference>
<dbReference type="Pfam" id="PF03720">
    <property type="entry name" value="UDPG_MGDP_dh_C"/>
    <property type="match status" value="1"/>
</dbReference>
<feature type="binding site" evidence="11">
    <location>
        <position position="308"/>
    </location>
    <ligand>
        <name>substrate</name>
    </ligand>
</feature>
<comment type="pathway">
    <text evidence="1">Nucleotide-sugar biosynthesis; UDP-alpha-D-glucuronate biosynthesis; UDP-alpha-D-glucuronate from UDP-alpha-D-glucose: step 1/1.</text>
</comment>
<dbReference type="InterPro" id="IPR001732">
    <property type="entry name" value="UDP-Glc/GDP-Man_DH_N"/>
</dbReference>
<dbReference type="SUPFAM" id="SSF48179">
    <property type="entry name" value="6-phosphogluconate dehydrogenase C-terminal domain-like"/>
    <property type="match status" value="1"/>
</dbReference>
<dbReference type="PIRSF" id="PIRSF000124">
    <property type="entry name" value="UDPglc_GDPman_dh"/>
    <property type="match status" value="1"/>
</dbReference>
<dbReference type="GO" id="GO:0006065">
    <property type="term" value="P:UDP-glucuronate biosynthetic process"/>
    <property type="evidence" value="ECO:0007669"/>
    <property type="project" value="UniProtKB-UniPathway"/>
</dbReference>
<evidence type="ECO:0000256" key="2">
    <source>
        <dbReference type="ARBA" id="ARBA00006601"/>
    </source>
</evidence>
<keyword evidence="6 9" id="KW-0560">Oxidoreductase</keyword>
<dbReference type="Pfam" id="PF00984">
    <property type="entry name" value="UDPG_MGDP_dh"/>
    <property type="match status" value="1"/>
</dbReference>
<feature type="binding site" evidence="12">
    <location>
        <position position="147"/>
    </location>
    <ligand>
        <name>NAD(+)</name>
        <dbReference type="ChEBI" id="CHEBI:57540"/>
    </ligand>
</feature>
<evidence type="ECO:0000313" key="14">
    <source>
        <dbReference type="EMBL" id="GAM80314.1"/>
    </source>
</evidence>
<dbReference type="InterPro" id="IPR014026">
    <property type="entry name" value="UDP-Glc/GDP-Man_DH_dimer"/>
</dbReference>
<dbReference type="SMART" id="SM00984">
    <property type="entry name" value="UDPG_MGDP_dh_C"/>
    <property type="match status" value="1"/>
</dbReference>